<evidence type="ECO:0000313" key="2">
    <source>
        <dbReference type="Proteomes" id="UP000291469"/>
    </source>
</evidence>
<reference evidence="1 2" key="1">
    <citation type="submission" date="2019-01" db="EMBL/GenBank/DDBJ databases">
        <title>Egibacter rhizosphaerae EGI 80759T.</title>
        <authorList>
            <person name="Chen D.-D."/>
            <person name="Tian Y."/>
            <person name="Jiao J.-Y."/>
            <person name="Zhang X.-T."/>
            <person name="Zhang Y.-G."/>
            <person name="Zhang Y."/>
            <person name="Xiao M."/>
            <person name="Shu W.-S."/>
            <person name="Li W.-J."/>
        </authorList>
    </citation>
    <scope>NUCLEOTIDE SEQUENCE [LARGE SCALE GENOMIC DNA]</scope>
    <source>
        <strain evidence="1 2">EGI 80759</strain>
    </source>
</reference>
<keyword evidence="2" id="KW-1185">Reference proteome</keyword>
<protein>
    <recommendedName>
        <fullName evidence="3">ATP/GTP-binding protein</fullName>
    </recommendedName>
</protein>
<dbReference type="EMBL" id="CP036402">
    <property type="protein sequence ID" value="QBI21933.1"/>
    <property type="molecule type" value="Genomic_DNA"/>
</dbReference>
<evidence type="ECO:0008006" key="3">
    <source>
        <dbReference type="Google" id="ProtNLM"/>
    </source>
</evidence>
<dbReference type="OrthoDB" id="3381577at2"/>
<proteinExistence type="predicted"/>
<accession>A0A411YL72</accession>
<dbReference type="KEGG" id="erz:ER308_05865"/>
<dbReference type="Proteomes" id="UP000291469">
    <property type="component" value="Chromosome"/>
</dbReference>
<organism evidence="1 2">
    <name type="scientific">Egibacter rhizosphaerae</name>
    <dbReference type="NCBI Taxonomy" id="1670831"/>
    <lineage>
        <taxon>Bacteria</taxon>
        <taxon>Bacillati</taxon>
        <taxon>Actinomycetota</taxon>
        <taxon>Nitriliruptoria</taxon>
        <taxon>Egibacterales</taxon>
        <taxon>Egibacteraceae</taxon>
        <taxon>Egibacter</taxon>
    </lineage>
</organism>
<gene>
    <name evidence="1" type="ORF">ER308_05865</name>
</gene>
<evidence type="ECO:0000313" key="1">
    <source>
        <dbReference type="EMBL" id="QBI21933.1"/>
    </source>
</evidence>
<name>A0A411YL72_9ACTN</name>
<dbReference type="AlphaFoldDB" id="A0A411YL72"/>
<sequence>MPARLDDDLELDGYEVRRIDGSRTTKEYVCPDCGNAVERGESHVVVWPEHDNDLRRHWHQHCWRLEVRRSRGAS</sequence>